<keyword evidence="2" id="KW-1185">Reference proteome</keyword>
<evidence type="ECO:0000313" key="1">
    <source>
        <dbReference type="EMBL" id="CAJ1934912.1"/>
    </source>
</evidence>
<organism evidence="1 2">
    <name type="scientific">Cylindrotheca closterium</name>
    <dbReference type="NCBI Taxonomy" id="2856"/>
    <lineage>
        <taxon>Eukaryota</taxon>
        <taxon>Sar</taxon>
        <taxon>Stramenopiles</taxon>
        <taxon>Ochrophyta</taxon>
        <taxon>Bacillariophyta</taxon>
        <taxon>Bacillariophyceae</taxon>
        <taxon>Bacillariophycidae</taxon>
        <taxon>Bacillariales</taxon>
        <taxon>Bacillariaceae</taxon>
        <taxon>Cylindrotheca</taxon>
    </lineage>
</organism>
<protein>
    <submittedName>
        <fullName evidence="1">Uncharacterized protein</fullName>
    </submittedName>
</protein>
<proteinExistence type="predicted"/>
<dbReference type="AlphaFoldDB" id="A0AAD2CIE8"/>
<comment type="caution">
    <text evidence="1">The sequence shown here is derived from an EMBL/GenBank/DDBJ whole genome shotgun (WGS) entry which is preliminary data.</text>
</comment>
<dbReference type="EMBL" id="CAKOGP040000413">
    <property type="protein sequence ID" value="CAJ1934912.1"/>
    <property type="molecule type" value="Genomic_DNA"/>
</dbReference>
<name>A0AAD2CIE8_9STRA</name>
<dbReference type="Proteomes" id="UP001295423">
    <property type="component" value="Unassembled WGS sequence"/>
</dbReference>
<gene>
    <name evidence="1" type="ORF">CYCCA115_LOCUS4247</name>
</gene>
<sequence length="218" mass="24094">MWTRQWRRTSNMVAISSILLGMMISKGFGYFLTSISWAPVLANRFCFVDNTDVCQAAPSPDQSGESILPEVAKALKWWSNCVRLTGCAIQPDKSFMYLIDFKWNAQQGVWKFRQKGDLKPSLLSTGMSEIAVELDNLDGTPVHLQWLEPDESAKTLGILMSPCSNRKAQRVVMKGKAKAWAIQCPSSPTHHHPEEFGVPNGAHLLLPTGVGTDAISSS</sequence>
<accession>A0AAD2CIE8</accession>
<reference evidence="1" key="1">
    <citation type="submission" date="2023-08" db="EMBL/GenBank/DDBJ databases">
        <authorList>
            <person name="Audoor S."/>
            <person name="Bilcke G."/>
        </authorList>
    </citation>
    <scope>NUCLEOTIDE SEQUENCE</scope>
</reference>
<evidence type="ECO:0000313" key="2">
    <source>
        <dbReference type="Proteomes" id="UP001295423"/>
    </source>
</evidence>